<accession>A0A226D1M7</accession>
<keyword evidence="3" id="KW-1185">Reference proteome</keyword>
<feature type="transmembrane region" description="Helical" evidence="1">
    <location>
        <begin position="62"/>
        <end position="85"/>
    </location>
</feature>
<feature type="transmembrane region" description="Helical" evidence="1">
    <location>
        <begin position="268"/>
        <end position="288"/>
    </location>
</feature>
<keyword evidence="1" id="KW-0812">Transmembrane</keyword>
<dbReference type="EMBL" id="LNIX01000044">
    <property type="protein sequence ID" value="OXA38708.1"/>
    <property type="molecule type" value="Genomic_DNA"/>
</dbReference>
<protein>
    <submittedName>
        <fullName evidence="2">Uncharacterized protein</fullName>
    </submittedName>
</protein>
<organism evidence="2 3">
    <name type="scientific">Folsomia candida</name>
    <name type="common">Springtail</name>
    <dbReference type="NCBI Taxonomy" id="158441"/>
    <lineage>
        <taxon>Eukaryota</taxon>
        <taxon>Metazoa</taxon>
        <taxon>Ecdysozoa</taxon>
        <taxon>Arthropoda</taxon>
        <taxon>Hexapoda</taxon>
        <taxon>Collembola</taxon>
        <taxon>Entomobryomorpha</taxon>
        <taxon>Isotomoidea</taxon>
        <taxon>Isotomidae</taxon>
        <taxon>Proisotominae</taxon>
        <taxon>Folsomia</taxon>
    </lineage>
</organism>
<sequence>MATQLPHATTYLTRMSWRIAREVWFALLISILLTALISSRIYESVGILENLVNSIALTLKQGLSRNFSCFHLFLTFVILVAANLYESIITSELVVTPKPHNGGAPALSEFRSGFARYNLTYLLDERIKGFDLPRKTPGDDLLDKFETFKNPGNNLATDVWGNSRGYKEIEYNGLVTGKFCHIGKDKFFDRVLSNYVQGHGYEEILTWLNWARQAGIVKFWRDGRDYTDTRKNLKEHYLRWKKVGLTKGKWARGRVKVDWEGMGLNEKVAQLFGICGVILVTGGVVFVVERLRTVTYVQNV</sequence>
<gene>
    <name evidence="2" type="ORF">Fcan01_26655</name>
</gene>
<evidence type="ECO:0000313" key="2">
    <source>
        <dbReference type="EMBL" id="OXA38708.1"/>
    </source>
</evidence>
<proteinExistence type="predicted"/>
<dbReference type="AlphaFoldDB" id="A0A226D1M7"/>
<comment type="caution">
    <text evidence="2">The sequence shown here is derived from an EMBL/GenBank/DDBJ whole genome shotgun (WGS) entry which is preliminary data.</text>
</comment>
<name>A0A226D1M7_FOLCA</name>
<evidence type="ECO:0000256" key="1">
    <source>
        <dbReference type="SAM" id="Phobius"/>
    </source>
</evidence>
<evidence type="ECO:0000313" key="3">
    <source>
        <dbReference type="Proteomes" id="UP000198287"/>
    </source>
</evidence>
<dbReference type="Proteomes" id="UP000198287">
    <property type="component" value="Unassembled WGS sequence"/>
</dbReference>
<feature type="transmembrane region" description="Helical" evidence="1">
    <location>
        <begin position="23"/>
        <end position="42"/>
    </location>
</feature>
<reference evidence="2 3" key="1">
    <citation type="submission" date="2015-12" db="EMBL/GenBank/DDBJ databases">
        <title>The genome of Folsomia candida.</title>
        <authorList>
            <person name="Faddeeva A."/>
            <person name="Derks M.F."/>
            <person name="Anvar Y."/>
            <person name="Smit S."/>
            <person name="Van Straalen N."/>
            <person name="Roelofs D."/>
        </authorList>
    </citation>
    <scope>NUCLEOTIDE SEQUENCE [LARGE SCALE GENOMIC DNA]</scope>
    <source>
        <strain evidence="2 3">VU population</strain>
        <tissue evidence="2">Whole body</tissue>
    </source>
</reference>
<keyword evidence="1" id="KW-0472">Membrane</keyword>
<keyword evidence="1" id="KW-1133">Transmembrane helix</keyword>